<feature type="transmembrane region" description="Helical" evidence="1">
    <location>
        <begin position="180"/>
        <end position="196"/>
    </location>
</feature>
<keyword evidence="1" id="KW-0812">Transmembrane</keyword>
<feature type="transmembrane region" description="Helical" evidence="1">
    <location>
        <begin position="379"/>
        <end position="397"/>
    </location>
</feature>
<gene>
    <name evidence="2" type="ORF">KEC93_23825</name>
</gene>
<feature type="transmembrane region" description="Helical" evidence="1">
    <location>
        <begin position="309"/>
        <end position="326"/>
    </location>
</feature>
<name>A0AB74VE96_CLOBE</name>
<evidence type="ECO:0000256" key="1">
    <source>
        <dbReference type="SAM" id="Phobius"/>
    </source>
</evidence>
<feature type="transmembrane region" description="Helical" evidence="1">
    <location>
        <begin position="332"/>
        <end position="349"/>
    </location>
</feature>
<reference evidence="2" key="1">
    <citation type="submission" date="2021-04" db="EMBL/GenBank/DDBJ databases">
        <title>Complete genome sequence of the type strain Clostridium beijerinckii NRRL B-598.</title>
        <authorList>
            <person name="Sedlar K."/>
            <person name="Branska B."/>
            <person name="Bezdicek M."/>
            <person name="Nykrynova M."/>
            <person name="Lengerova M."/>
            <person name="Skutkova H."/>
            <person name="Patakova P."/>
        </authorList>
    </citation>
    <scope>NUCLEOTIDE SEQUENCE</scope>
    <source>
        <strain evidence="2">DSM 791</strain>
    </source>
</reference>
<feature type="transmembrane region" description="Helical" evidence="1">
    <location>
        <begin position="356"/>
        <end position="373"/>
    </location>
</feature>
<keyword evidence="1" id="KW-1133">Transmembrane helix</keyword>
<dbReference type="GeneID" id="66347622"/>
<feature type="transmembrane region" description="Helical" evidence="1">
    <location>
        <begin position="226"/>
        <end position="244"/>
    </location>
</feature>
<feature type="transmembrane region" description="Helical" evidence="1">
    <location>
        <begin position="280"/>
        <end position="297"/>
    </location>
</feature>
<dbReference type="AlphaFoldDB" id="A0AB74VE96"/>
<evidence type="ECO:0008006" key="4">
    <source>
        <dbReference type="Google" id="ProtNLM"/>
    </source>
</evidence>
<feature type="transmembrane region" description="Helical" evidence="1">
    <location>
        <begin position="147"/>
        <end position="168"/>
    </location>
</feature>
<organism evidence="2 3">
    <name type="scientific">Clostridium beijerinckii</name>
    <name type="common">Clostridium MP</name>
    <dbReference type="NCBI Taxonomy" id="1520"/>
    <lineage>
        <taxon>Bacteria</taxon>
        <taxon>Bacillati</taxon>
        <taxon>Bacillota</taxon>
        <taxon>Clostridia</taxon>
        <taxon>Eubacteriales</taxon>
        <taxon>Clostridiaceae</taxon>
        <taxon>Clostridium</taxon>
    </lineage>
</organism>
<sequence length="626" mass="72080">MLLKKVGKKNLPVVGIYFIFIVLLFIQYRNVYMYYDDFAYATLSYVYEVPGIKGTNFTFFQLMEFLYNHYNLWGGRVLGYLIYILLLKMGLYAIRIANVISLFLIFLFEYKIVKTTIDETNKTCWKLALFTCCLFGFFSVDTYRIGVYWYASSSTYIFGNIYLIVGSYKYWNYLKTAKKNIAEVIFIASMFFFAGWSMEQVGFGAIVVVVALTITNYIENRKIKKSSIIICLSALIGYIMLVIAPGNYKRLDTNNSATSFINKILLAMNNITNNMFSKENVLLVILISFTVIGVSILLRETKDKIKVKIAYIGLIAAPISVILTILNIFHPIIAYLYILFISIEFVIYLKDTKDSFILAYLFGAIGTQIVMIAAPYYVASAIVPFGLLWFVIASYIFRKLHEEIINRVNFNHIMNIVTMLVVGIFVCSYYTEFSGYYNNRYINEYNEKTLRMASKKAILGEDIKKVNLIPLDEKFSQSMPNNIENNPTTENGMKKYYNIPNNIIFNYTKQFDMLGGIDYYKYDCEKDILEVIGWGSITNTNSKDNKIKIELISETNEYIFDVNKVQREDVANFYNNNNYKDSGYALKLAELSKKITPGRYNINVLIENVKLDVQSIVVSGNTIDVG</sequence>
<keyword evidence="3" id="KW-1185">Reference proteome</keyword>
<evidence type="ECO:0000313" key="3">
    <source>
        <dbReference type="Proteomes" id="UP000679373"/>
    </source>
</evidence>
<dbReference type="Pfam" id="PF19528">
    <property type="entry name" value="DUF6056"/>
    <property type="match status" value="1"/>
</dbReference>
<dbReference type="Proteomes" id="UP000679373">
    <property type="component" value="Chromosome"/>
</dbReference>
<keyword evidence="1" id="KW-0472">Membrane</keyword>
<dbReference type="InterPro" id="IPR045691">
    <property type="entry name" value="DUF6056"/>
</dbReference>
<feature type="transmembrane region" description="Helical" evidence="1">
    <location>
        <begin position="202"/>
        <end position="219"/>
    </location>
</feature>
<feature type="transmembrane region" description="Helical" evidence="1">
    <location>
        <begin position="409"/>
        <end position="431"/>
    </location>
</feature>
<protein>
    <recommendedName>
        <fullName evidence="4">Glycosyltransferase RgtA/B/C/D-like domain-containing protein</fullName>
    </recommendedName>
</protein>
<feature type="transmembrane region" description="Helical" evidence="1">
    <location>
        <begin position="80"/>
        <end position="108"/>
    </location>
</feature>
<accession>A0AB74VE96</accession>
<proteinExistence type="predicted"/>
<feature type="transmembrane region" description="Helical" evidence="1">
    <location>
        <begin position="12"/>
        <end position="28"/>
    </location>
</feature>
<feature type="transmembrane region" description="Helical" evidence="1">
    <location>
        <begin position="124"/>
        <end position="141"/>
    </location>
</feature>
<dbReference type="EMBL" id="CP073653">
    <property type="protein sequence ID" value="QUN34915.1"/>
    <property type="molecule type" value="Genomic_DNA"/>
</dbReference>
<dbReference type="RefSeq" id="WP_077868326.1">
    <property type="nucleotide sequence ID" value="NZ_BKAK01000019.1"/>
</dbReference>
<evidence type="ECO:0000313" key="2">
    <source>
        <dbReference type="EMBL" id="QUN34915.1"/>
    </source>
</evidence>